<dbReference type="SUPFAM" id="SSF52540">
    <property type="entry name" value="P-loop containing nucleoside triphosphate hydrolases"/>
    <property type="match status" value="1"/>
</dbReference>
<dbReference type="AlphaFoldDB" id="A0A6C0BEM6"/>
<dbReference type="InterPro" id="IPR014001">
    <property type="entry name" value="Helicase_ATP-bd"/>
</dbReference>
<dbReference type="GO" id="GO:0003677">
    <property type="term" value="F:DNA binding"/>
    <property type="evidence" value="ECO:0007669"/>
    <property type="project" value="InterPro"/>
</dbReference>
<feature type="domain" description="Helicase ATP-binding" evidence="1">
    <location>
        <begin position="759"/>
        <end position="918"/>
    </location>
</feature>
<dbReference type="InterPro" id="IPR006935">
    <property type="entry name" value="Helicase/UvrB_N"/>
</dbReference>
<dbReference type="Gene3D" id="3.40.50.300">
    <property type="entry name" value="P-loop containing nucleotide triphosphate hydrolases"/>
    <property type="match status" value="1"/>
</dbReference>
<protein>
    <recommendedName>
        <fullName evidence="1">Helicase ATP-binding domain-containing protein</fullName>
    </recommendedName>
</protein>
<dbReference type="InterPro" id="IPR027417">
    <property type="entry name" value="P-loop_NTPase"/>
</dbReference>
<dbReference type="PROSITE" id="PS51192">
    <property type="entry name" value="HELICASE_ATP_BIND_1"/>
    <property type="match status" value="1"/>
</dbReference>
<accession>A0A6C0BEM6</accession>
<proteinExistence type="predicted"/>
<sequence length="1135" mass="130880">MSSLTIDNTGVRNNEYISGFSSSKQTKGVMAQIRFLEGVFFPPYRPYFVPNDIRIRDTLIWGFFENMSFEQRLRWIYENGIENELHLSDIPCQIRFENIDSDFTSKLSTDNQTFLMSGEWLNIQDVYNMFPRKPGSKAVRHTLIFRGSNWGLVNPDTSFNYAEYLSMISKTTSNHRTDIKVYKSSIEFQGGKFYVGVCDNEPELDLNQYCHPEIMKIINWFTPAVHKSLIQKCIRVRPLHVKANGEIYKTEDVLITSFIMLLKNPGVLVPNLRKFVTGTEAAFKRLAVSLIEDSTCSFECILLLLSASLASRNGYKPSKTFIEYCIKSAIDGLSSTYFVYDWHNIKGFQLHQMYQRVILMIKTLGSFESDINMIITMFENNMQTIKSELERPLEMEIYHCLDQHSITEIAHFYTGPEIKADDIFGVIWKNGTGINSRKREFLVDPNVADAQRRLWIAKTSIDRVERELSKFTFTSNRNLDQSWISGLIGPISNKIPGDNLGFPSKTIPIVSFYDPDDFNKVMTIREPSRDSDVEITDQIKNYASKLIEYQMSNKLTSIKSEMLQLSFSVLYRMGDFICIDSKNNQINWKDYCESDFTIPIIRRSLKSNLDGDVINAFTKKSCGIENKSIPRINKLLSCLDIQIVSRMAMYLRNINPRLEIYKISRDGTGTYLETHWSDSVIFRFLLKLCVIIPGVIEITNELYFKIKYFPYWNIVRNLIFNKISSYKYDQWSIRGDLVKFSDTRILRDNQKNSVKRLLSRIKSGKRGNIIFIDTGLGKTLIVLNTIGRLIDKCRMPKYCIYVLTSSSVENILEQIKMSGLPYNFLIGTKENSNRNIYPNCINLILHDHMRMMNSELLAVAFESFIVFDEVHMMFEDSKRSSIALQLSKICNTFVAMTGTLIKGKDVTSNNLLEWVSQVVNFEVNKDNYYIGIATLISGRVELPIKKNYIEKEVQLINSEYANYVESKYGGNSDTTDFHKATEICFESIFEGMIKEITSLLQNGEKCVFVVVKNIREQDRMFNILTSLGIKCFSIGSKNSINLTAENNKDGIQVVITTFRNNSGYDVTAARIMITAPYFTDECTRQQLEGRIHRISQHHPEVFYISLHCGLLSYTMKNHNLARIISKSIRDTQKEV</sequence>
<name>A0A6C0BEM6_9ZZZZ</name>
<evidence type="ECO:0000259" key="1">
    <source>
        <dbReference type="PROSITE" id="PS51192"/>
    </source>
</evidence>
<dbReference type="GO" id="GO:0016787">
    <property type="term" value="F:hydrolase activity"/>
    <property type="evidence" value="ECO:0007669"/>
    <property type="project" value="InterPro"/>
</dbReference>
<dbReference type="EMBL" id="MN739123">
    <property type="protein sequence ID" value="QHS90039.1"/>
    <property type="molecule type" value="Genomic_DNA"/>
</dbReference>
<evidence type="ECO:0000313" key="2">
    <source>
        <dbReference type="EMBL" id="QHS90039.1"/>
    </source>
</evidence>
<dbReference type="GO" id="GO:0005524">
    <property type="term" value="F:ATP binding"/>
    <property type="evidence" value="ECO:0007669"/>
    <property type="project" value="InterPro"/>
</dbReference>
<dbReference type="SMART" id="SM00487">
    <property type="entry name" value="DEXDc"/>
    <property type="match status" value="1"/>
</dbReference>
<organism evidence="2">
    <name type="scientific">viral metagenome</name>
    <dbReference type="NCBI Taxonomy" id="1070528"/>
    <lineage>
        <taxon>unclassified sequences</taxon>
        <taxon>metagenomes</taxon>
        <taxon>organismal metagenomes</taxon>
    </lineage>
</organism>
<dbReference type="Pfam" id="PF04851">
    <property type="entry name" value="ResIII"/>
    <property type="match status" value="1"/>
</dbReference>
<reference evidence="2" key="1">
    <citation type="journal article" date="2020" name="Nature">
        <title>Giant virus diversity and host interactions through global metagenomics.</title>
        <authorList>
            <person name="Schulz F."/>
            <person name="Roux S."/>
            <person name="Paez-Espino D."/>
            <person name="Jungbluth S."/>
            <person name="Walsh D.A."/>
            <person name="Denef V.J."/>
            <person name="McMahon K.D."/>
            <person name="Konstantinidis K.T."/>
            <person name="Eloe-Fadrosh E.A."/>
            <person name="Kyrpides N.C."/>
            <person name="Woyke T."/>
        </authorList>
    </citation>
    <scope>NUCLEOTIDE SEQUENCE</scope>
    <source>
        <strain evidence="2">GVMAG-M-3300010160-4</strain>
    </source>
</reference>